<protein>
    <submittedName>
        <fullName evidence="5">Coenzyme F420 hydrogenase subunit delta</fullName>
    </submittedName>
</protein>
<dbReference type="InterPro" id="IPR023430">
    <property type="entry name" value="Pept_HybD-like_dom_sf"/>
</dbReference>
<dbReference type="GO" id="GO:0016485">
    <property type="term" value="P:protein processing"/>
    <property type="evidence" value="ECO:0007669"/>
    <property type="project" value="TreeGrafter"/>
</dbReference>
<name>A0A1W2AYF0_9BACT</name>
<organism evidence="5 6">
    <name type="scientific">Desulfocicer vacuolatum DSM 3385</name>
    <dbReference type="NCBI Taxonomy" id="1121400"/>
    <lineage>
        <taxon>Bacteria</taxon>
        <taxon>Pseudomonadati</taxon>
        <taxon>Thermodesulfobacteriota</taxon>
        <taxon>Desulfobacteria</taxon>
        <taxon>Desulfobacterales</taxon>
        <taxon>Desulfobacteraceae</taxon>
        <taxon>Desulfocicer</taxon>
    </lineage>
</organism>
<dbReference type="GO" id="GO:0008047">
    <property type="term" value="F:enzyme activator activity"/>
    <property type="evidence" value="ECO:0007669"/>
    <property type="project" value="InterPro"/>
</dbReference>
<dbReference type="InterPro" id="IPR000671">
    <property type="entry name" value="Peptidase_A31"/>
</dbReference>
<evidence type="ECO:0000256" key="1">
    <source>
        <dbReference type="ARBA" id="ARBA00006814"/>
    </source>
</evidence>
<evidence type="ECO:0000256" key="4">
    <source>
        <dbReference type="ARBA" id="ARBA00022801"/>
    </source>
</evidence>
<keyword evidence="4" id="KW-0378">Hydrolase</keyword>
<gene>
    <name evidence="5" type="ORF">SAMN02746065_106148</name>
</gene>
<reference evidence="5 6" key="1">
    <citation type="submission" date="2017-04" db="EMBL/GenBank/DDBJ databases">
        <authorList>
            <person name="Afonso C.L."/>
            <person name="Miller P.J."/>
            <person name="Scott M.A."/>
            <person name="Spackman E."/>
            <person name="Goraichik I."/>
            <person name="Dimitrov K.M."/>
            <person name="Suarez D.L."/>
            <person name="Swayne D.E."/>
        </authorList>
    </citation>
    <scope>NUCLEOTIDE SEQUENCE [LARGE SCALE GENOMIC DNA]</scope>
    <source>
        <strain evidence="5 6">DSM 3385</strain>
    </source>
</reference>
<dbReference type="PANTHER" id="PTHR30302:SF1">
    <property type="entry name" value="HYDROGENASE 2 MATURATION PROTEASE"/>
    <property type="match status" value="1"/>
</dbReference>
<evidence type="ECO:0000313" key="5">
    <source>
        <dbReference type="EMBL" id="SMC65644.1"/>
    </source>
</evidence>
<keyword evidence="2" id="KW-0645">Protease</keyword>
<dbReference type="Gene3D" id="3.40.50.1450">
    <property type="entry name" value="HybD-like"/>
    <property type="match status" value="1"/>
</dbReference>
<accession>A0A1W2AYF0</accession>
<sequence length="172" mass="19162">MYQTLFQKNILVFGCGNPLFGDDGFGPAVIAHLEKHHTIPENCEIMDAGTSIRDILFDMLLLPDHPEKIIIVDAVNFEGHKAGEIFEIDVNDIPRNKTSDFSLHQFPTTNMLRELNEGTDIDVRVFVVQTQPLPNEVAPGLSIAVEQAISNMCDKILTTIAGKQRGKKHVRV</sequence>
<dbReference type="PANTHER" id="PTHR30302">
    <property type="entry name" value="HYDROGENASE 1 MATURATION PROTEASE"/>
    <property type="match status" value="1"/>
</dbReference>
<proteinExistence type="inferred from homology"/>
<dbReference type="RefSeq" id="WP_084068123.1">
    <property type="nucleotide sequence ID" value="NZ_FWXY01000006.1"/>
</dbReference>
<dbReference type="Proteomes" id="UP000192418">
    <property type="component" value="Unassembled WGS sequence"/>
</dbReference>
<evidence type="ECO:0000256" key="3">
    <source>
        <dbReference type="ARBA" id="ARBA00022750"/>
    </source>
</evidence>
<evidence type="ECO:0000313" key="6">
    <source>
        <dbReference type="Proteomes" id="UP000192418"/>
    </source>
</evidence>
<dbReference type="NCBIfam" id="TIGR00072">
    <property type="entry name" value="hydrog_prot"/>
    <property type="match status" value="1"/>
</dbReference>
<keyword evidence="6" id="KW-1185">Reference proteome</keyword>
<dbReference type="AlphaFoldDB" id="A0A1W2AYF0"/>
<comment type="similarity">
    <text evidence="1">Belongs to the peptidase A31 family.</text>
</comment>
<dbReference type="STRING" id="1121400.SAMN02746065_106148"/>
<dbReference type="PRINTS" id="PR00446">
    <property type="entry name" value="HYDRGNUPTAKE"/>
</dbReference>
<dbReference type="SUPFAM" id="SSF53163">
    <property type="entry name" value="HybD-like"/>
    <property type="match status" value="1"/>
</dbReference>
<dbReference type="GO" id="GO:0004190">
    <property type="term" value="F:aspartic-type endopeptidase activity"/>
    <property type="evidence" value="ECO:0007669"/>
    <property type="project" value="UniProtKB-KW"/>
</dbReference>
<evidence type="ECO:0000256" key="2">
    <source>
        <dbReference type="ARBA" id="ARBA00022670"/>
    </source>
</evidence>
<keyword evidence="3" id="KW-0064">Aspartyl protease</keyword>
<dbReference type="Pfam" id="PF01750">
    <property type="entry name" value="HycI"/>
    <property type="match status" value="1"/>
</dbReference>
<dbReference type="EMBL" id="FWXY01000006">
    <property type="protein sequence ID" value="SMC65644.1"/>
    <property type="molecule type" value="Genomic_DNA"/>
</dbReference>
<dbReference type="OrthoDB" id="3828930at2"/>